<feature type="transmembrane region" description="Helical" evidence="6">
    <location>
        <begin position="263"/>
        <end position="292"/>
    </location>
</feature>
<keyword evidence="3 6" id="KW-0812">Transmembrane</keyword>
<dbReference type="InterPro" id="IPR002549">
    <property type="entry name" value="AI-2E-like"/>
</dbReference>
<feature type="transmembrane region" description="Helical" evidence="6">
    <location>
        <begin position="181"/>
        <end position="199"/>
    </location>
</feature>
<keyword evidence="8" id="KW-1185">Reference proteome</keyword>
<gene>
    <name evidence="7" type="ORF">SAMN05421663_107155</name>
</gene>
<dbReference type="EMBL" id="FMZB01000007">
    <property type="protein sequence ID" value="SDD17493.1"/>
    <property type="molecule type" value="Genomic_DNA"/>
</dbReference>
<evidence type="ECO:0000256" key="1">
    <source>
        <dbReference type="ARBA" id="ARBA00004141"/>
    </source>
</evidence>
<dbReference type="GO" id="GO:0016020">
    <property type="term" value="C:membrane"/>
    <property type="evidence" value="ECO:0007669"/>
    <property type="project" value="UniProtKB-SubCell"/>
</dbReference>
<evidence type="ECO:0000313" key="7">
    <source>
        <dbReference type="EMBL" id="SDD17493.1"/>
    </source>
</evidence>
<evidence type="ECO:0000256" key="2">
    <source>
        <dbReference type="ARBA" id="ARBA00009773"/>
    </source>
</evidence>
<name>A0A1G6SL27_9BACI</name>
<protein>
    <submittedName>
        <fullName evidence="7">Predicted PurR-regulated permease PerM</fullName>
    </submittedName>
</protein>
<keyword evidence="4 6" id="KW-1133">Transmembrane helix</keyword>
<organism evidence="7 8">
    <name type="scientific">Terribacillus halophilus</name>
    <dbReference type="NCBI Taxonomy" id="361279"/>
    <lineage>
        <taxon>Bacteria</taxon>
        <taxon>Bacillati</taxon>
        <taxon>Bacillota</taxon>
        <taxon>Bacilli</taxon>
        <taxon>Bacillales</taxon>
        <taxon>Bacillaceae</taxon>
        <taxon>Terribacillus</taxon>
    </lineage>
</organism>
<comment type="similarity">
    <text evidence="2">Belongs to the autoinducer-2 exporter (AI-2E) (TC 2.A.86) family.</text>
</comment>
<keyword evidence="5 6" id="KW-0472">Membrane</keyword>
<proteinExistence type="inferred from homology"/>
<feature type="transmembrane region" description="Helical" evidence="6">
    <location>
        <begin position="28"/>
        <end position="49"/>
    </location>
</feature>
<feature type="transmembrane region" description="Helical" evidence="6">
    <location>
        <begin position="55"/>
        <end position="76"/>
    </location>
</feature>
<feature type="transmembrane region" description="Helical" evidence="6">
    <location>
        <begin position="299"/>
        <end position="322"/>
    </location>
</feature>
<dbReference type="PANTHER" id="PTHR21716">
    <property type="entry name" value="TRANSMEMBRANE PROTEIN"/>
    <property type="match status" value="1"/>
</dbReference>
<evidence type="ECO:0000313" key="8">
    <source>
        <dbReference type="Proteomes" id="UP000198666"/>
    </source>
</evidence>
<feature type="transmembrane region" description="Helical" evidence="6">
    <location>
        <begin position="234"/>
        <end position="257"/>
    </location>
</feature>
<evidence type="ECO:0000256" key="3">
    <source>
        <dbReference type="ARBA" id="ARBA00022692"/>
    </source>
</evidence>
<evidence type="ECO:0000256" key="4">
    <source>
        <dbReference type="ARBA" id="ARBA00022989"/>
    </source>
</evidence>
<dbReference type="Proteomes" id="UP000198666">
    <property type="component" value="Unassembled WGS sequence"/>
</dbReference>
<feature type="transmembrane region" description="Helical" evidence="6">
    <location>
        <begin position="328"/>
        <end position="359"/>
    </location>
</feature>
<dbReference type="Pfam" id="PF01594">
    <property type="entry name" value="AI-2E_transport"/>
    <property type="match status" value="1"/>
</dbReference>
<dbReference type="AlphaFoldDB" id="A0A1G6SL27"/>
<sequence>MICSRMKSGNATAHHFREMKEASRLYRVLLWMVTIVVALLLCFLLIKLYPFYRSFLLFLGGLFLPFIIAALIAYLLHPVIDFLAEWRLPRWLSILIIYTLFFGLSGFLVYKGFPVLINQVKEFSHNLPALMERYDHYVEFMYERTAFLPETVHDQMDAVLHGLEHRAEAFLKNLLRTWNKLPQVVIFLVVTPVIVFYMLKDTDKIGHAGLMLLPRRYRAKVKSLVLRIDNNLGYYIRGVLLVSCIVSLLTWTAFTMIKLPYSLILALLVGATNIIPYFGPIIGVIPAILVGLTISPKTALIAGITVFIIQLIEGNLLSPFIVGKSIHIHPLLIIFALLVGGELGGIIGMIVAVPLLTILKACVDTAKETDV</sequence>
<accession>A0A1G6SL27</accession>
<reference evidence="8" key="1">
    <citation type="submission" date="2016-10" db="EMBL/GenBank/DDBJ databases">
        <authorList>
            <person name="Varghese N."/>
            <person name="Submissions S."/>
        </authorList>
    </citation>
    <scope>NUCLEOTIDE SEQUENCE [LARGE SCALE GENOMIC DNA]</scope>
    <source>
        <strain evidence="8">DSM 21620</strain>
    </source>
</reference>
<comment type="subcellular location">
    <subcellularLocation>
        <location evidence="1">Membrane</location>
        <topology evidence="1">Multi-pass membrane protein</topology>
    </subcellularLocation>
</comment>
<dbReference type="GO" id="GO:0055085">
    <property type="term" value="P:transmembrane transport"/>
    <property type="evidence" value="ECO:0007669"/>
    <property type="project" value="TreeGrafter"/>
</dbReference>
<evidence type="ECO:0000256" key="5">
    <source>
        <dbReference type="ARBA" id="ARBA00023136"/>
    </source>
</evidence>
<evidence type="ECO:0000256" key="6">
    <source>
        <dbReference type="SAM" id="Phobius"/>
    </source>
</evidence>
<dbReference type="PANTHER" id="PTHR21716:SF15">
    <property type="entry name" value="TRANSPORT PROTEIN YRRI-RELATED"/>
    <property type="match status" value="1"/>
</dbReference>
<feature type="transmembrane region" description="Helical" evidence="6">
    <location>
        <begin position="88"/>
        <end position="110"/>
    </location>
</feature>
<dbReference type="STRING" id="361279.SAMN05421663_107155"/>
<dbReference type="OrthoDB" id="9793390at2"/>